<dbReference type="AlphaFoldDB" id="A0A4R6VJ39"/>
<comment type="caution">
    <text evidence="2">The sequence shown here is derived from an EMBL/GenBank/DDBJ whole genome shotgun (WGS) entry which is preliminary data.</text>
</comment>
<sequence length="254" mass="26657">MKLHHAAEGPADGPPLVLLCSLGSTIDMWAPQRAELADEFRVISLDTRGHGDSPVPDGPYTVEDLARDVLETLDDLGVARASFAGVSLGGAIAQWIGLYAPERAATLAMLCTAARFPNADTFRDRAQKVRAEGTAAIADAVVARWFTEDFAEAEPDTVARMRDQIAATPAEGYAGCAEAVAAWDVVDELGGIAVPTLVVGGVEDPATPPENQQILADGIPGARLETVTNAAHLASFQRPDVVTPLLREHAKGAS</sequence>
<dbReference type="Proteomes" id="UP000295705">
    <property type="component" value="Unassembled WGS sequence"/>
</dbReference>
<evidence type="ECO:0000259" key="1">
    <source>
        <dbReference type="Pfam" id="PF00561"/>
    </source>
</evidence>
<dbReference type="InterPro" id="IPR029058">
    <property type="entry name" value="AB_hydrolase_fold"/>
</dbReference>
<dbReference type="RefSeq" id="WP_133826118.1">
    <property type="nucleotide sequence ID" value="NZ_BAABHR010000038.1"/>
</dbReference>
<evidence type="ECO:0000313" key="2">
    <source>
        <dbReference type="EMBL" id="TDQ63154.1"/>
    </source>
</evidence>
<dbReference type="Pfam" id="PF00561">
    <property type="entry name" value="Abhydrolase_1"/>
    <property type="match status" value="1"/>
</dbReference>
<dbReference type="Gene3D" id="3.40.50.1820">
    <property type="entry name" value="alpha/beta hydrolase"/>
    <property type="match status" value="1"/>
</dbReference>
<dbReference type="PRINTS" id="PR00111">
    <property type="entry name" value="ABHYDROLASE"/>
</dbReference>
<reference evidence="2 3" key="1">
    <citation type="submission" date="2019-03" db="EMBL/GenBank/DDBJ databases">
        <title>Genomic Encyclopedia of Type Strains, Phase IV (KMG-IV): sequencing the most valuable type-strain genomes for metagenomic binning, comparative biology and taxonomic classification.</title>
        <authorList>
            <person name="Goeker M."/>
        </authorList>
    </citation>
    <scope>NUCLEOTIDE SEQUENCE [LARGE SCALE GENOMIC DNA]</scope>
    <source>
        <strain evidence="2 3">DSM 45775</strain>
    </source>
</reference>
<keyword evidence="3" id="KW-1185">Reference proteome</keyword>
<dbReference type="GO" id="GO:0042952">
    <property type="term" value="P:beta-ketoadipate pathway"/>
    <property type="evidence" value="ECO:0007669"/>
    <property type="project" value="InterPro"/>
</dbReference>
<dbReference type="PANTHER" id="PTHR43433:SF5">
    <property type="entry name" value="AB HYDROLASE-1 DOMAIN-CONTAINING PROTEIN"/>
    <property type="match status" value="1"/>
</dbReference>
<organism evidence="2 3">
    <name type="scientific">Actinomycetospora succinea</name>
    <dbReference type="NCBI Taxonomy" id="663603"/>
    <lineage>
        <taxon>Bacteria</taxon>
        <taxon>Bacillati</taxon>
        <taxon>Actinomycetota</taxon>
        <taxon>Actinomycetes</taxon>
        <taxon>Pseudonocardiales</taxon>
        <taxon>Pseudonocardiaceae</taxon>
        <taxon>Actinomycetospora</taxon>
    </lineage>
</organism>
<accession>A0A4R6VJ39</accession>
<dbReference type="OrthoDB" id="3396704at2"/>
<dbReference type="EMBL" id="SNYO01000002">
    <property type="protein sequence ID" value="TDQ63154.1"/>
    <property type="molecule type" value="Genomic_DNA"/>
</dbReference>
<gene>
    <name evidence="2" type="ORF">EV188_102811</name>
</gene>
<name>A0A4R6VJ39_9PSEU</name>
<dbReference type="GO" id="GO:0047570">
    <property type="term" value="F:3-oxoadipate enol-lactonase activity"/>
    <property type="evidence" value="ECO:0007669"/>
    <property type="project" value="InterPro"/>
</dbReference>
<feature type="domain" description="AB hydrolase-1" evidence="1">
    <location>
        <begin position="14"/>
        <end position="239"/>
    </location>
</feature>
<dbReference type="PANTHER" id="PTHR43433">
    <property type="entry name" value="HYDROLASE, ALPHA/BETA FOLD FAMILY PROTEIN"/>
    <property type="match status" value="1"/>
</dbReference>
<protein>
    <submittedName>
        <fullName evidence="2">3-oxoadipate enol-lactonase</fullName>
    </submittedName>
</protein>
<dbReference type="NCBIfam" id="TIGR02427">
    <property type="entry name" value="protocat_pcaD"/>
    <property type="match status" value="1"/>
</dbReference>
<dbReference type="InterPro" id="IPR026968">
    <property type="entry name" value="PcaD/CatD"/>
</dbReference>
<proteinExistence type="predicted"/>
<evidence type="ECO:0000313" key="3">
    <source>
        <dbReference type="Proteomes" id="UP000295705"/>
    </source>
</evidence>
<dbReference type="InterPro" id="IPR000073">
    <property type="entry name" value="AB_hydrolase_1"/>
</dbReference>
<dbReference type="InterPro" id="IPR050471">
    <property type="entry name" value="AB_hydrolase"/>
</dbReference>
<dbReference type="SUPFAM" id="SSF53474">
    <property type="entry name" value="alpha/beta-Hydrolases"/>
    <property type="match status" value="1"/>
</dbReference>